<accession>A0A9X0CRI2</accession>
<dbReference type="GO" id="GO:0007156">
    <property type="term" value="P:homophilic cell adhesion via plasma membrane adhesion molecules"/>
    <property type="evidence" value="ECO:0007669"/>
    <property type="project" value="TreeGrafter"/>
</dbReference>
<dbReference type="SUPFAM" id="SSF49899">
    <property type="entry name" value="Concanavalin A-like lectins/glucanases"/>
    <property type="match status" value="1"/>
</dbReference>
<feature type="domain" description="Ig-like" evidence="11">
    <location>
        <begin position="420"/>
        <end position="502"/>
    </location>
</feature>
<dbReference type="PROSITE" id="PS00740">
    <property type="entry name" value="MAM_1"/>
    <property type="match status" value="1"/>
</dbReference>
<dbReference type="GO" id="GO:0050808">
    <property type="term" value="P:synapse organization"/>
    <property type="evidence" value="ECO:0007669"/>
    <property type="project" value="TreeGrafter"/>
</dbReference>
<dbReference type="Gene3D" id="2.60.40.10">
    <property type="entry name" value="Immunoglobulins"/>
    <property type="match status" value="7"/>
</dbReference>
<keyword evidence="7" id="KW-1015">Disulfide bond</keyword>
<evidence type="ECO:0000256" key="4">
    <source>
        <dbReference type="ARBA" id="ARBA00022729"/>
    </source>
</evidence>
<dbReference type="InterPro" id="IPR007110">
    <property type="entry name" value="Ig-like_dom"/>
</dbReference>
<comment type="caution">
    <text evidence="12">The sequence shown here is derived from an EMBL/GenBank/DDBJ whole genome shotgun (WGS) entry which is preliminary data.</text>
</comment>
<reference evidence="12" key="1">
    <citation type="submission" date="2023-01" db="EMBL/GenBank/DDBJ databases">
        <title>Genome assembly of the deep-sea coral Lophelia pertusa.</title>
        <authorList>
            <person name="Herrera S."/>
            <person name="Cordes E."/>
        </authorList>
    </citation>
    <scope>NUCLEOTIDE SEQUENCE</scope>
    <source>
        <strain evidence="12">USNM1676648</strain>
        <tissue evidence="12">Polyp</tissue>
    </source>
</reference>
<dbReference type="PROSITE" id="PS50060">
    <property type="entry name" value="MAM_2"/>
    <property type="match status" value="1"/>
</dbReference>
<dbReference type="GO" id="GO:0004252">
    <property type="term" value="F:serine-type endopeptidase activity"/>
    <property type="evidence" value="ECO:0007669"/>
    <property type="project" value="InterPro"/>
</dbReference>
<dbReference type="PANTHER" id="PTHR45080">
    <property type="entry name" value="CONTACTIN 5"/>
    <property type="match status" value="1"/>
</dbReference>
<dbReference type="SMART" id="SM00408">
    <property type="entry name" value="IGc2"/>
    <property type="match status" value="7"/>
</dbReference>
<feature type="domain" description="Ig-like" evidence="11">
    <location>
        <begin position="684"/>
        <end position="770"/>
    </location>
</feature>
<dbReference type="Gene3D" id="2.60.120.200">
    <property type="match status" value="1"/>
</dbReference>
<evidence type="ECO:0000256" key="8">
    <source>
        <dbReference type="RuleBase" id="RU363034"/>
    </source>
</evidence>
<feature type="domain" description="Ig-like" evidence="11">
    <location>
        <begin position="334"/>
        <end position="415"/>
    </location>
</feature>
<keyword evidence="4" id="KW-0732">Signal</keyword>
<dbReference type="InterPro" id="IPR050958">
    <property type="entry name" value="Cell_Adh-Cytoskel_Orgn"/>
</dbReference>
<dbReference type="CDD" id="cd00190">
    <property type="entry name" value="Tryp_SPc"/>
    <property type="match status" value="1"/>
</dbReference>
<evidence type="ECO:0000256" key="6">
    <source>
        <dbReference type="ARBA" id="ARBA00022825"/>
    </source>
</evidence>
<evidence type="ECO:0000256" key="3">
    <source>
        <dbReference type="ARBA" id="ARBA00022670"/>
    </source>
</evidence>
<dbReference type="InterPro" id="IPR003598">
    <property type="entry name" value="Ig_sub2"/>
</dbReference>
<dbReference type="InterPro" id="IPR001314">
    <property type="entry name" value="Peptidase_S1A"/>
</dbReference>
<keyword evidence="13" id="KW-1185">Reference proteome</keyword>
<dbReference type="SMART" id="SM00137">
    <property type="entry name" value="MAM"/>
    <property type="match status" value="1"/>
</dbReference>
<keyword evidence="2" id="KW-0472">Membrane</keyword>
<dbReference type="PROSITE" id="PS00134">
    <property type="entry name" value="TRYPSIN_HIS"/>
    <property type="match status" value="1"/>
</dbReference>
<evidence type="ECO:0000256" key="7">
    <source>
        <dbReference type="ARBA" id="ARBA00023157"/>
    </source>
</evidence>
<dbReference type="GO" id="GO:0006508">
    <property type="term" value="P:proteolysis"/>
    <property type="evidence" value="ECO:0007669"/>
    <property type="project" value="UniProtKB-KW"/>
</dbReference>
<evidence type="ECO:0000256" key="1">
    <source>
        <dbReference type="ARBA" id="ARBA00004236"/>
    </source>
</evidence>
<sequence>MIQASLSLHRASAQVSSTPVTATVRHTGTLPSWSLTAVQSSIVSPSSAVVLPSLIPTKLPEVIYVELLDGRDAGVVCDFNYTVDAKDASCNFDTWYCGWENGPGSFIWIRKFGPTITGYTGPSRDHTSGAGFYFYIEASGRTMGEVATLVSPYIQSNGNSSCMVFYYHLYGHSVGSLRVKVGDQVLWQLSGNQGNNWYKATVPLNFDGTYKVTFEGVVGSTALGDIAIDDVEFQENTKCIATAETLVPPRILWISPNQTAELGTGVTLTCTVIGRPTPRIVWKKNGTVLLDSQSTGNITIFNITQADGGSYECSVFNIVANDTRTTVLNVVGFPRDTAISTNVSANVADLGDTVAIQCSSHGYPTPVCRIYHQGNLVNVNGSVYVIRNFTAADQGKYTCNCSNVAGVKEVNATLALYESPRIHSTFPAHQLVNETAHFNIFCNATGNPPPAITWTKVGDNSKVYSTRKSLRVQNAQKSNFGTYQCTAVSVRGENVSAVASVEVDNFSPVFDNAPRNVTVLERERRNITMYCNATGRPTPQLSWIRVRDGKTVASGNTLLISAADRAHRGEYRCFAYNRVGNPVSKSVFLRVHYNPSSTRLTTDKVNAVVRGNGRIALTCVTDANPPPTQYQFYRDGVYLRTSFTGKHVIQKARHYDAGLYQCVPINSLGTGTNSSVRVYVNGAFSIIHFPRNVTINESASVSLFCNATSYSPFGHLSPHITWSKLGDSSKVYPQGQQLVLQNVSRHDAGTYVCKAENGVGLPDTAAAVLSVLHKPYDTKLEASIPDNIGVINSSIILTCNANANPPVTAYNIYHNGILVSNSSTGVHNITRALAEHNGSYVCIPYNAFGPGEKAALNVTFVGPCGVKRVYASWSPQIVAGVNAKPGEWPWQVQMGYFDDSERTPHICGASILDHYWIVTAAHCVKSQYKERLAVNFNVTVGELHRGITEGSEQNVPVEKIILHDNFDHQSLQNDIALMKLKRPILYDAYVSPVCLPDFDFDVGTTCYVTGWGQAGPSSSMSNILQETSVPLMDHTVCKNHNKDILLVTSQMRCAGTLGQSQGTCKGDSGGPLVCERDGRWYLMGVTSWSNGGCMNNGDPGVFSDTLYFRNWVEEVMRNNKRTTV</sequence>
<dbReference type="Pfam" id="PF13927">
    <property type="entry name" value="Ig_3"/>
    <property type="match status" value="5"/>
</dbReference>
<dbReference type="InterPro" id="IPR036179">
    <property type="entry name" value="Ig-like_dom_sf"/>
</dbReference>
<evidence type="ECO:0000259" key="10">
    <source>
        <dbReference type="PROSITE" id="PS50240"/>
    </source>
</evidence>
<evidence type="ECO:0000259" key="11">
    <source>
        <dbReference type="PROSITE" id="PS50835"/>
    </source>
</evidence>
<evidence type="ECO:0000259" key="9">
    <source>
        <dbReference type="PROSITE" id="PS50060"/>
    </source>
</evidence>
<dbReference type="SUPFAM" id="SSF48726">
    <property type="entry name" value="Immunoglobulin"/>
    <property type="match status" value="7"/>
</dbReference>
<dbReference type="OrthoDB" id="10059102at2759"/>
<dbReference type="Pfam" id="PF13895">
    <property type="entry name" value="Ig_2"/>
    <property type="match status" value="1"/>
</dbReference>
<name>A0A9X0CRI2_9CNID</name>
<feature type="domain" description="Ig-like" evidence="11">
    <location>
        <begin position="508"/>
        <end position="584"/>
    </location>
</feature>
<dbReference type="Pfam" id="PF00089">
    <property type="entry name" value="Trypsin"/>
    <property type="match status" value="1"/>
</dbReference>
<feature type="domain" description="Ig-like" evidence="11">
    <location>
        <begin position="595"/>
        <end position="679"/>
    </location>
</feature>
<dbReference type="Proteomes" id="UP001163046">
    <property type="component" value="Unassembled WGS sequence"/>
</dbReference>
<dbReference type="SMART" id="SM00409">
    <property type="entry name" value="IG"/>
    <property type="match status" value="7"/>
</dbReference>
<feature type="domain" description="MAM" evidence="9">
    <location>
        <begin position="88"/>
        <end position="241"/>
    </location>
</feature>
<dbReference type="CDD" id="cd06263">
    <property type="entry name" value="MAM"/>
    <property type="match status" value="1"/>
</dbReference>
<keyword evidence="5 8" id="KW-0378">Hydrolase</keyword>
<dbReference type="InterPro" id="IPR009003">
    <property type="entry name" value="Peptidase_S1_PA"/>
</dbReference>
<organism evidence="12 13">
    <name type="scientific">Desmophyllum pertusum</name>
    <dbReference type="NCBI Taxonomy" id="174260"/>
    <lineage>
        <taxon>Eukaryota</taxon>
        <taxon>Metazoa</taxon>
        <taxon>Cnidaria</taxon>
        <taxon>Anthozoa</taxon>
        <taxon>Hexacorallia</taxon>
        <taxon>Scleractinia</taxon>
        <taxon>Caryophylliina</taxon>
        <taxon>Caryophylliidae</taxon>
        <taxon>Desmophyllum</taxon>
    </lineage>
</organism>
<keyword evidence="6 8" id="KW-0720">Serine protease</keyword>
<dbReference type="GO" id="GO:0008046">
    <property type="term" value="F:axon guidance receptor activity"/>
    <property type="evidence" value="ECO:0007669"/>
    <property type="project" value="TreeGrafter"/>
</dbReference>
<proteinExistence type="predicted"/>
<dbReference type="FunFam" id="2.40.10.10:FF:000003">
    <property type="entry name" value="Transmembrane serine protease 3"/>
    <property type="match status" value="1"/>
</dbReference>
<dbReference type="PROSITE" id="PS50240">
    <property type="entry name" value="TRYPSIN_DOM"/>
    <property type="match status" value="1"/>
</dbReference>
<dbReference type="CDD" id="cd00096">
    <property type="entry name" value="Ig"/>
    <property type="match status" value="2"/>
</dbReference>
<dbReference type="Pfam" id="PF00629">
    <property type="entry name" value="MAM"/>
    <property type="match status" value="1"/>
</dbReference>
<dbReference type="AlphaFoldDB" id="A0A9X0CRI2"/>
<keyword evidence="2" id="KW-1003">Cell membrane</keyword>
<evidence type="ECO:0000256" key="2">
    <source>
        <dbReference type="ARBA" id="ARBA00022475"/>
    </source>
</evidence>
<feature type="domain" description="Peptidase S1" evidence="10">
    <location>
        <begin position="877"/>
        <end position="1117"/>
    </location>
</feature>
<dbReference type="InterPro" id="IPR013320">
    <property type="entry name" value="ConA-like_dom_sf"/>
</dbReference>
<protein>
    <submittedName>
        <fullName evidence="12">Uncharacterized protein</fullName>
    </submittedName>
</protein>
<dbReference type="Gene3D" id="2.40.10.10">
    <property type="entry name" value="Trypsin-like serine proteases"/>
    <property type="match status" value="1"/>
</dbReference>
<dbReference type="SUPFAM" id="SSF50494">
    <property type="entry name" value="Trypsin-like serine proteases"/>
    <property type="match status" value="1"/>
</dbReference>
<dbReference type="InterPro" id="IPR013783">
    <property type="entry name" value="Ig-like_fold"/>
</dbReference>
<dbReference type="InterPro" id="IPR018114">
    <property type="entry name" value="TRYPSIN_HIS"/>
</dbReference>
<dbReference type="InterPro" id="IPR003599">
    <property type="entry name" value="Ig_sub"/>
</dbReference>
<dbReference type="GO" id="GO:0043025">
    <property type="term" value="C:neuronal cell body"/>
    <property type="evidence" value="ECO:0007669"/>
    <property type="project" value="TreeGrafter"/>
</dbReference>
<dbReference type="InterPro" id="IPR001254">
    <property type="entry name" value="Trypsin_dom"/>
</dbReference>
<dbReference type="PROSITE" id="PS50835">
    <property type="entry name" value="IG_LIKE"/>
    <property type="match status" value="6"/>
</dbReference>
<evidence type="ECO:0000313" key="13">
    <source>
        <dbReference type="Proteomes" id="UP001163046"/>
    </source>
</evidence>
<dbReference type="GO" id="GO:0005886">
    <property type="term" value="C:plasma membrane"/>
    <property type="evidence" value="ECO:0007669"/>
    <property type="project" value="UniProtKB-SubCell"/>
</dbReference>
<dbReference type="GO" id="GO:0030424">
    <property type="term" value="C:axon"/>
    <property type="evidence" value="ECO:0007669"/>
    <property type="project" value="TreeGrafter"/>
</dbReference>
<dbReference type="InterPro" id="IPR043504">
    <property type="entry name" value="Peptidase_S1_PA_chymotrypsin"/>
</dbReference>
<dbReference type="PROSITE" id="PS00135">
    <property type="entry name" value="TRYPSIN_SER"/>
    <property type="match status" value="1"/>
</dbReference>
<dbReference type="InterPro" id="IPR000998">
    <property type="entry name" value="MAM_dom"/>
</dbReference>
<dbReference type="PRINTS" id="PR00722">
    <property type="entry name" value="CHYMOTRYPSIN"/>
</dbReference>
<keyword evidence="3 8" id="KW-0645">Protease</keyword>
<feature type="domain" description="Ig-like" evidence="11">
    <location>
        <begin position="249"/>
        <end position="329"/>
    </location>
</feature>
<evidence type="ECO:0000256" key="5">
    <source>
        <dbReference type="ARBA" id="ARBA00022801"/>
    </source>
</evidence>
<dbReference type="EMBL" id="MU826844">
    <property type="protein sequence ID" value="KAJ7371578.1"/>
    <property type="molecule type" value="Genomic_DNA"/>
</dbReference>
<dbReference type="PANTHER" id="PTHR45080:SF8">
    <property type="entry name" value="IG-LIKE DOMAIN-CONTAINING PROTEIN"/>
    <property type="match status" value="1"/>
</dbReference>
<dbReference type="SMART" id="SM00020">
    <property type="entry name" value="Tryp_SPc"/>
    <property type="match status" value="1"/>
</dbReference>
<gene>
    <name evidence="12" type="ORF">OS493_024253</name>
</gene>
<evidence type="ECO:0000313" key="12">
    <source>
        <dbReference type="EMBL" id="KAJ7371578.1"/>
    </source>
</evidence>
<dbReference type="InterPro" id="IPR033116">
    <property type="entry name" value="TRYPSIN_SER"/>
</dbReference>
<comment type="subcellular location">
    <subcellularLocation>
        <location evidence="1">Cell membrane</location>
    </subcellularLocation>
</comment>